<sequence length="224" mass="24837">MAMPEAGLGFCTDAGMSWVLPHLRGKDGQADKALGRYLALTGRWLNAADALWCGLVGYYVPSHEFPTLEEELLHLQYEPGTAAAAITNYLSRRAQLPVEQASLQKIIQQVDEVFSASSVAEIMSRLQSGITTHRYGTWAQEALSAMQGCSPTALQGTFLVIERSSKCANVRSAVQQEYRLGARYLCHRSDFRNGVRAKLVDKKAFKNWDPPTLDEVDMDTLYTC</sequence>
<dbReference type="GO" id="GO:0003860">
    <property type="term" value="F:3-hydroxyisobutyryl-CoA hydrolase activity"/>
    <property type="evidence" value="ECO:0007669"/>
    <property type="project" value="UniProtKB-EC"/>
</dbReference>
<dbReference type="InterPro" id="IPR032259">
    <property type="entry name" value="HIBYL-CoA-H"/>
</dbReference>
<dbReference type="GO" id="GO:0006574">
    <property type="term" value="P:L-valine catabolic process"/>
    <property type="evidence" value="ECO:0007669"/>
    <property type="project" value="TreeGrafter"/>
</dbReference>
<dbReference type="EC" id="3.1.2.4" evidence="2"/>
<dbReference type="Pfam" id="PF16113">
    <property type="entry name" value="ECH_2"/>
    <property type="match status" value="1"/>
</dbReference>
<comment type="catalytic activity">
    <reaction evidence="1">
        <text>3-hydroxy-2-methylpropanoyl-CoA + H2O = 3-hydroxy-2-methylpropanoate + CoA + H(+)</text>
        <dbReference type="Rhea" id="RHEA:20888"/>
        <dbReference type="ChEBI" id="CHEBI:11805"/>
        <dbReference type="ChEBI" id="CHEBI:15377"/>
        <dbReference type="ChEBI" id="CHEBI:15378"/>
        <dbReference type="ChEBI" id="CHEBI:57287"/>
        <dbReference type="ChEBI" id="CHEBI:57340"/>
        <dbReference type="EC" id="3.1.2.4"/>
    </reaction>
</comment>
<keyword evidence="3" id="KW-0378">Hydrolase</keyword>
<dbReference type="InterPro" id="IPR045004">
    <property type="entry name" value="ECH_dom"/>
</dbReference>
<dbReference type="SUPFAM" id="SSF52096">
    <property type="entry name" value="ClpP/crotonase"/>
    <property type="match status" value="1"/>
</dbReference>
<feature type="domain" description="Enoyl-CoA hydratase/isomerase" evidence="4">
    <location>
        <begin position="1"/>
        <end position="220"/>
    </location>
</feature>
<gene>
    <name evidence="5" type="ORF">DI579_00340</name>
</gene>
<accession>A0A2W5IFB9</accession>
<dbReference type="PANTHER" id="PTHR43176:SF3">
    <property type="entry name" value="3-HYDROXYISOBUTYRYL-COA HYDROLASE, MITOCHONDRIAL"/>
    <property type="match status" value="1"/>
</dbReference>
<evidence type="ECO:0000256" key="1">
    <source>
        <dbReference type="ARBA" id="ARBA00001709"/>
    </source>
</evidence>
<evidence type="ECO:0000313" key="5">
    <source>
        <dbReference type="EMBL" id="PZP89667.1"/>
    </source>
</evidence>
<organism evidence="5 6">
    <name type="scientific">Lawsonella clevelandensis</name>
    <dbReference type="NCBI Taxonomy" id="1528099"/>
    <lineage>
        <taxon>Bacteria</taxon>
        <taxon>Bacillati</taxon>
        <taxon>Actinomycetota</taxon>
        <taxon>Actinomycetes</taxon>
        <taxon>Mycobacteriales</taxon>
        <taxon>Lawsonellaceae</taxon>
        <taxon>Lawsonella</taxon>
    </lineage>
</organism>
<evidence type="ECO:0000256" key="3">
    <source>
        <dbReference type="ARBA" id="ARBA00022801"/>
    </source>
</evidence>
<dbReference type="PANTHER" id="PTHR43176">
    <property type="entry name" value="3-HYDROXYISOBUTYRYL-COA HYDROLASE-RELATED"/>
    <property type="match status" value="1"/>
</dbReference>
<evidence type="ECO:0000259" key="4">
    <source>
        <dbReference type="Pfam" id="PF16113"/>
    </source>
</evidence>
<comment type="caution">
    <text evidence="5">The sequence shown here is derived from an EMBL/GenBank/DDBJ whole genome shotgun (WGS) entry which is preliminary data.</text>
</comment>
<dbReference type="Proteomes" id="UP000248606">
    <property type="component" value="Unassembled WGS sequence"/>
</dbReference>
<evidence type="ECO:0000313" key="6">
    <source>
        <dbReference type="Proteomes" id="UP000248606"/>
    </source>
</evidence>
<reference evidence="5 6" key="1">
    <citation type="submission" date="2017-08" db="EMBL/GenBank/DDBJ databases">
        <title>Infants hospitalized years apart are colonized by the same room-sourced microbial strains.</title>
        <authorList>
            <person name="Brooks B."/>
            <person name="Olm M.R."/>
            <person name="Firek B.A."/>
            <person name="Baker R."/>
            <person name="Thomas B.C."/>
            <person name="Morowitz M.J."/>
            <person name="Banfield J.F."/>
        </authorList>
    </citation>
    <scope>NUCLEOTIDE SEQUENCE [LARGE SCALE GENOMIC DNA]</scope>
    <source>
        <strain evidence="5">S2_006_000_R1_57</strain>
    </source>
</reference>
<protein>
    <recommendedName>
        <fullName evidence="2">3-hydroxyisobutyryl-CoA hydrolase</fullName>
        <ecNumber evidence="2">3.1.2.4</ecNumber>
    </recommendedName>
</protein>
<name>A0A2W5IFB9_9ACTN</name>
<evidence type="ECO:0000256" key="2">
    <source>
        <dbReference type="ARBA" id="ARBA00011915"/>
    </source>
</evidence>
<dbReference type="Gene3D" id="3.90.226.10">
    <property type="entry name" value="2-enoyl-CoA Hydratase, Chain A, domain 1"/>
    <property type="match status" value="1"/>
</dbReference>
<proteinExistence type="predicted"/>
<dbReference type="AlphaFoldDB" id="A0A2W5IFB9"/>
<dbReference type="InterPro" id="IPR029045">
    <property type="entry name" value="ClpP/crotonase-like_dom_sf"/>
</dbReference>
<dbReference type="EMBL" id="QFOZ01000001">
    <property type="protein sequence ID" value="PZP89667.1"/>
    <property type="molecule type" value="Genomic_DNA"/>
</dbReference>